<proteinExistence type="inferred from homology"/>
<organism evidence="8 10">
    <name type="scientific">Sphingomonas koreensis</name>
    <dbReference type="NCBI Taxonomy" id="93064"/>
    <lineage>
        <taxon>Bacteria</taxon>
        <taxon>Pseudomonadati</taxon>
        <taxon>Pseudomonadota</taxon>
        <taxon>Alphaproteobacteria</taxon>
        <taxon>Sphingomonadales</taxon>
        <taxon>Sphingomonadaceae</taxon>
        <taxon>Sphingomonas</taxon>
    </lineage>
</organism>
<feature type="region of interest" description="Disordered" evidence="6">
    <location>
        <begin position="337"/>
        <end position="396"/>
    </location>
</feature>
<name>A0A1L6J708_9SPHN</name>
<dbReference type="Pfam" id="PF04610">
    <property type="entry name" value="TrbL"/>
    <property type="match status" value="1"/>
</dbReference>
<dbReference type="AlphaFoldDB" id="A0A1L6J708"/>
<reference evidence="8" key="1">
    <citation type="submission" date="2016-12" db="EMBL/GenBank/DDBJ databases">
        <title>Whole genome sequencing of Sphingomonas koreensis.</title>
        <authorList>
            <person name="Conlan S."/>
            <person name="Thomas P.J."/>
            <person name="Mullikin J."/>
            <person name="Palmore T.N."/>
            <person name="Frank K.M."/>
            <person name="Segre J.A."/>
        </authorList>
    </citation>
    <scope>NUCLEOTIDE SEQUENCE</scope>
    <source>
        <strain evidence="8">ABOJV</strain>
    </source>
</reference>
<dbReference type="EMBL" id="CP018820">
    <property type="protein sequence ID" value="APR51320.1"/>
    <property type="molecule type" value="Genomic_DNA"/>
</dbReference>
<feature type="transmembrane region" description="Helical" evidence="7">
    <location>
        <begin position="73"/>
        <end position="92"/>
    </location>
</feature>
<evidence type="ECO:0000313" key="9">
    <source>
        <dbReference type="EMBL" id="RSV05397.1"/>
    </source>
</evidence>
<dbReference type="OrthoDB" id="7400974at2"/>
<evidence type="ECO:0000256" key="4">
    <source>
        <dbReference type="ARBA" id="ARBA00022989"/>
    </source>
</evidence>
<feature type="transmembrane region" description="Helical" evidence="7">
    <location>
        <begin position="216"/>
        <end position="239"/>
    </location>
</feature>
<dbReference type="Proteomes" id="UP000286681">
    <property type="component" value="Unassembled WGS sequence"/>
</dbReference>
<keyword evidence="10" id="KW-1185">Reference proteome</keyword>
<evidence type="ECO:0000256" key="6">
    <source>
        <dbReference type="SAM" id="MobiDB-lite"/>
    </source>
</evidence>
<dbReference type="GO" id="GO:0030255">
    <property type="term" value="P:protein secretion by the type IV secretion system"/>
    <property type="evidence" value="ECO:0007669"/>
    <property type="project" value="InterPro"/>
</dbReference>
<dbReference type="GO" id="GO:0016020">
    <property type="term" value="C:membrane"/>
    <property type="evidence" value="ECO:0007669"/>
    <property type="project" value="UniProtKB-SubCell"/>
</dbReference>
<protein>
    <recommendedName>
        <fullName evidence="12">Type IV secretion system protein VirB6</fullName>
    </recommendedName>
</protein>
<evidence type="ECO:0008006" key="12">
    <source>
        <dbReference type="Google" id="ProtNLM"/>
    </source>
</evidence>
<comment type="similarity">
    <text evidence="2">Belongs to the TrbL/VirB6 family.</text>
</comment>
<comment type="subcellular location">
    <subcellularLocation>
        <location evidence="1">Membrane</location>
        <topology evidence="1">Multi-pass membrane protein</topology>
    </subcellularLocation>
</comment>
<reference evidence="9 11" key="3">
    <citation type="submission" date="2018-07" db="EMBL/GenBank/DDBJ databases">
        <title>Genomic and Epidemiologic Investigation of an Indolent Hospital Outbreak.</title>
        <authorList>
            <person name="Johnson R.C."/>
            <person name="Deming C."/>
            <person name="Conlan S."/>
            <person name="Zellmer C.J."/>
            <person name="Michelin A.V."/>
            <person name="Lee-Lin S."/>
            <person name="Thomas P.J."/>
            <person name="Park M."/>
            <person name="Weingarten R.A."/>
            <person name="Less J."/>
            <person name="Dekker J.P."/>
            <person name="Frank K.M."/>
            <person name="Musser K.A."/>
            <person name="Mcquiston J.R."/>
            <person name="Henderson D.K."/>
            <person name="Lau A.F."/>
            <person name="Palmore T.N."/>
            <person name="Segre J.A."/>
        </authorList>
    </citation>
    <scope>NUCLEOTIDE SEQUENCE [LARGE SCALE GENOMIC DNA]</scope>
    <source>
        <strain evidence="9 11">SK-NIH.Env10_0317</strain>
    </source>
</reference>
<dbReference type="RefSeq" id="WP_075150469.1">
    <property type="nucleotide sequence ID" value="NZ_CP018820.1"/>
</dbReference>
<gene>
    <name evidence="8" type="ORF">BRX40_01750</name>
    <name evidence="9" type="ORF">CA257_05355</name>
</gene>
<dbReference type="STRING" id="93064.BRX40_01750"/>
<keyword evidence="5 7" id="KW-0472">Membrane</keyword>
<reference evidence="10" key="2">
    <citation type="submission" date="2016-12" db="EMBL/GenBank/DDBJ databases">
        <title>Whole genome sequencing of Sphingomonas sp. ABOJV.</title>
        <authorList>
            <person name="Conlan S."/>
            <person name="Thomas P.J."/>
            <person name="Mullikin J."/>
            <person name="Palmore T.N."/>
            <person name="Frank K.M."/>
            <person name="Segre J.A."/>
        </authorList>
    </citation>
    <scope>NUCLEOTIDE SEQUENCE [LARGE SCALE GENOMIC DNA]</scope>
    <source>
        <strain evidence="10">ABOJV</strain>
    </source>
</reference>
<keyword evidence="3 7" id="KW-0812">Transmembrane</keyword>
<evidence type="ECO:0000256" key="3">
    <source>
        <dbReference type="ARBA" id="ARBA00022692"/>
    </source>
</evidence>
<evidence type="ECO:0000313" key="11">
    <source>
        <dbReference type="Proteomes" id="UP000286681"/>
    </source>
</evidence>
<dbReference type="Proteomes" id="UP000185161">
    <property type="component" value="Chromosome"/>
</dbReference>
<feature type="transmembrane region" description="Helical" evidence="7">
    <location>
        <begin position="171"/>
        <end position="204"/>
    </location>
</feature>
<keyword evidence="4 7" id="KW-1133">Transmembrane helix</keyword>
<dbReference type="InterPro" id="IPR007688">
    <property type="entry name" value="Conjugal_tfr_TrbL/VirB6"/>
</dbReference>
<evidence type="ECO:0000313" key="10">
    <source>
        <dbReference type="Proteomes" id="UP000185161"/>
    </source>
</evidence>
<feature type="transmembrane region" description="Helical" evidence="7">
    <location>
        <begin position="259"/>
        <end position="281"/>
    </location>
</feature>
<sequence length="396" mass="41453">MSCPAVPIDGGYLSAILAFVDCQAQTLGANGYLALAAPGSPFTLILTALVTIFVALSGYRMMLGQVPSIREGVLAFVKIGVVLVLATSWPPYQTLVYSTVFKGPAELTASIGGASGLPGAQGGMVARLEATDRMLTALSAEGTGAPQSAQQARERTPPILPGFDALALARILYLGSVVGAFAAVRTIAGLLLALAPFFIAFLLFETTRGLFEGWLRALLGAALGALGISIVLGIELALLESWLTNLLAARTANISVPNAPVELLVTTGIFALVLTAMLWALTRLAMGFRFPAIWHWPASLAMPRPIADANEQRISAPRSDDPAVARSRAIAIADAVAANQRRENEKPGGPGQATTRVPTNAVSRDRTAPAASSLGQTFRRRTINRASASAGRRDQQ</sequence>
<evidence type="ECO:0000313" key="8">
    <source>
        <dbReference type="EMBL" id="APR51320.1"/>
    </source>
</evidence>
<dbReference type="GeneID" id="44131273"/>
<dbReference type="KEGG" id="skr:BRX40_01750"/>
<dbReference type="EMBL" id="QQWO01000004">
    <property type="protein sequence ID" value="RSV05397.1"/>
    <property type="molecule type" value="Genomic_DNA"/>
</dbReference>
<feature type="compositionally biased region" description="Polar residues" evidence="6">
    <location>
        <begin position="352"/>
        <end position="362"/>
    </location>
</feature>
<evidence type="ECO:0000256" key="5">
    <source>
        <dbReference type="ARBA" id="ARBA00023136"/>
    </source>
</evidence>
<evidence type="ECO:0000256" key="2">
    <source>
        <dbReference type="ARBA" id="ARBA00007802"/>
    </source>
</evidence>
<feature type="transmembrane region" description="Helical" evidence="7">
    <location>
        <begin position="42"/>
        <end position="61"/>
    </location>
</feature>
<accession>A0A1L6J708</accession>
<evidence type="ECO:0000256" key="7">
    <source>
        <dbReference type="SAM" id="Phobius"/>
    </source>
</evidence>
<evidence type="ECO:0000256" key="1">
    <source>
        <dbReference type="ARBA" id="ARBA00004141"/>
    </source>
</evidence>